<name>A0A1C3U352_9HYPH</name>
<protein>
    <submittedName>
        <fullName evidence="2">Uncharacterized protein</fullName>
    </submittedName>
</protein>
<keyword evidence="3" id="KW-1185">Reference proteome</keyword>
<feature type="transmembrane region" description="Helical" evidence="1">
    <location>
        <begin position="20"/>
        <end position="42"/>
    </location>
</feature>
<sequence length="46" mass="5342">MAVYDWTGQRARRMKMVRAASVAMLLIILMAIPAILLHYNLIQYPH</sequence>
<dbReference type="AlphaFoldDB" id="A0A1C3U352"/>
<dbReference type="EMBL" id="FMAG01000001">
    <property type="protein sequence ID" value="SCB09822.1"/>
    <property type="molecule type" value="Genomic_DNA"/>
</dbReference>
<evidence type="ECO:0000256" key="1">
    <source>
        <dbReference type="SAM" id="Phobius"/>
    </source>
</evidence>
<dbReference type="RefSeq" id="WP_162747693.1">
    <property type="nucleotide sequence ID" value="NZ_FMAG01000001.1"/>
</dbReference>
<keyword evidence="1" id="KW-1133">Transmembrane helix</keyword>
<gene>
    <name evidence="2" type="ORF">GA0061103_1415</name>
</gene>
<keyword evidence="1" id="KW-0472">Membrane</keyword>
<evidence type="ECO:0000313" key="3">
    <source>
        <dbReference type="Proteomes" id="UP000199101"/>
    </source>
</evidence>
<dbReference type="Proteomes" id="UP000199101">
    <property type="component" value="Unassembled WGS sequence"/>
</dbReference>
<proteinExistence type="predicted"/>
<organism evidence="2 3">
    <name type="scientific">Rhizobium multihospitium</name>
    <dbReference type="NCBI Taxonomy" id="410764"/>
    <lineage>
        <taxon>Bacteria</taxon>
        <taxon>Pseudomonadati</taxon>
        <taxon>Pseudomonadota</taxon>
        <taxon>Alphaproteobacteria</taxon>
        <taxon>Hyphomicrobiales</taxon>
        <taxon>Rhizobiaceae</taxon>
        <taxon>Rhizobium/Agrobacterium group</taxon>
        <taxon>Rhizobium</taxon>
    </lineage>
</organism>
<keyword evidence="1" id="KW-0812">Transmembrane</keyword>
<reference evidence="3" key="1">
    <citation type="submission" date="2016-08" db="EMBL/GenBank/DDBJ databases">
        <authorList>
            <person name="Varghese N."/>
            <person name="Submissions Spin"/>
        </authorList>
    </citation>
    <scope>NUCLEOTIDE SEQUENCE [LARGE SCALE GENOMIC DNA]</scope>
    <source>
        <strain evidence="3">HAMBI 2975</strain>
    </source>
</reference>
<evidence type="ECO:0000313" key="2">
    <source>
        <dbReference type="EMBL" id="SCB09822.1"/>
    </source>
</evidence>
<accession>A0A1C3U352</accession>